<dbReference type="EMBL" id="LAVV01006723">
    <property type="protein sequence ID" value="KNZ58607.1"/>
    <property type="molecule type" value="Genomic_DNA"/>
</dbReference>
<evidence type="ECO:0000256" key="1">
    <source>
        <dbReference type="SAM" id="Phobius"/>
    </source>
</evidence>
<dbReference type="VEuPathDB" id="FungiDB:VP01_1898g1"/>
<keyword evidence="1" id="KW-0812">Transmembrane</keyword>
<organism evidence="2 3">
    <name type="scientific">Puccinia sorghi</name>
    <dbReference type="NCBI Taxonomy" id="27349"/>
    <lineage>
        <taxon>Eukaryota</taxon>
        <taxon>Fungi</taxon>
        <taxon>Dikarya</taxon>
        <taxon>Basidiomycota</taxon>
        <taxon>Pucciniomycotina</taxon>
        <taxon>Pucciniomycetes</taxon>
        <taxon>Pucciniales</taxon>
        <taxon>Pucciniaceae</taxon>
        <taxon>Puccinia</taxon>
    </lineage>
</organism>
<keyword evidence="1" id="KW-0472">Membrane</keyword>
<accession>A0A0L6VDG4</accession>
<comment type="caution">
    <text evidence="2">The sequence shown here is derived from an EMBL/GenBank/DDBJ whole genome shotgun (WGS) entry which is preliminary data.</text>
</comment>
<gene>
    <name evidence="2" type="ORF">VP01_1898g1</name>
</gene>
<sequence>MHTTSASLEECCLGRVEKVDGSMLKIRQEWTSTINFHIHAKCPLHQVTNRLQGLFCLSSFLNNMLGFVSEKPENLPRFCAGLESCNVLFHQLDYVNVCVYEMGMETPLMDSTAGTVLQSKLFLWFFLFVALNLVICWMNRSKIRKLLYKYLNKHTNYYQNTSNSLQVIHTGLIQPTFYTHPTKPMQTPLQWHLPGKCQKWSPGGCTSPLQGSSSKTTALMVFLGIQATGHTILTSFCVRHRENQDSDASSEPLLHTSILHGSTKRNHSLHLLENQSNMFNTEYGDFKQAGMKCFKYRKAISRRKKKEKRQVIIVLHHIKRGETEQNRKREKGDKHCLKQAAVSMRRLFFLCVVRWG</sequence>
<dbReference type="Proteomes" id="UP000037035">
    <property type="component" value="Unassembled WGS sequence"/>
</dbReference>
<name>A0A0L6VDG4_9BASI</name>
<dbReference type="AlphaFoldDB" id="A0A0L6VDG4"/>
<reference evidence="2 3" key="1">
    <citation type="submission" date="2015-08" db="EMBL/GenBank/DDBJ databases">
        <title>Next Generation Sequencing and Analysis of the Genome of Puccinia sorghi L Schw, the Causal Agent of Maize Common Rust.</title>
        <authorList>
            <person name="Rochi L."/>
            <person name="Burguener G."/>
            <person name="Darino M."/>
            <person name="Turjanski A."/>
            <person name="Kreff E."/>
            <person name="Dieguez M.J."/>
            <person name="Sacco F."/>
        </authorList>
    </citation>
    <scope>NUCLEOTIDE SEQUENCE [LARGE SCALE GENOMIC DNA]</scope>
    <source>
        <strain evidence="2 3">RO10H11247</strain>
    </source>
</reference>
<keyword evidence="3" id="KW-1185">Reference proteome</keyword>
<evidence type="ECO:0000313" key="2">
    <source>
        <dbReference type="EMBL" id="KNZ58607.1"/>
    </source>
</evidence>
<proteinExistence type="predicted"/>
<protein>
    <submittedName>
        <fullName evidence="2">Uncharacterized protein</fullName>
    </submittedName>
</protein>
<keyword evidence="1" id="KW-1133">Transmembrane helix</keyword>
<evidence type="ECO:0000313" key="3">
    <source>
        <dbReference type="Proteomes" id="UP000037035"/>
    </source>
</evidence>
<feature type="transmembrane region" description="Helical" evidence="1">
    <location>
        <begin position="121"/>
        <end position="139"/>
    </location>
</feature>